<evidence type="ECO:0000256" key="3">
    <source>
        <dbReference type="ARBA" id="ARBA00023125"/>
    </source>
</evidence>
<comment type="similarity">
    <text evidence="1">Belongs to the LysR transcriptional regulatory family.</text>
</comment>
<evidence type="ECO:0000313" key="7">
    <source>
        <dbReference type="Proteomes" id="UP000229713"/>
    </source>
</evidence>
<dbReference type="InterPro" id="IPR050389">
    <property type="entry name" value="LysR-type_TF"/>
</dbReference>
<dbReference type="Gene3D" id="3.40.190.10">
    <property type="entry name" value="Periplasmic binding protein-like II"/>
    <property type="match status" value="2"/>
</dbReference>
<dbReference type="InterPro" id="IPR000847">
    <property type="entry name" value="LysR_HTH_N"/>
</dbReference>
<dbReference type="SUPFAM" id="SSF53850">
    <property type="entry name" value="Periplasmic binding protein-like II"/>
    <property type="match status" value="1"/>
</dbReference>
<dbReference type="InterPro" id="IPR036388">
    <property type="entry name" value="WH-like_DNA-bd_sf"/>
</dbReference>
<dbReference type="Pfam" id="PF00126">
    <property type="entry name" value="HTH_1"/>
    <property type="match status" value="1"/>
</dbReference>
<organism evidence="6 7">
    <name type="scientific">Raoultella ornithinolytica</name>
    <name type="common">Klebsiella ornithinolytica</name>
    <dbReference type="NCBI Taxonomy" id="54291"/>
    <lineage>
        <taxon>Bacteria</taxon>
        <taxon>Pseudomonadati</taxon>
        <taxon>Pseudomonadota</taxon>
        <taxon>Gammaproteobacteria</taxon>
        <taxon>Enterobacterales</taxon>
        <taxon>Enterobacteriaceae</taxon>
        <taxon>Klebsiella/Raoultella group</taxon>
        <taxon>Raoultella</taxon>
    </lineage>
</organism>
<name>A0A855F207_RAOOR</name>
<evidence type="ECO:0000313" key="6">
    <source>
        <dbReference type="EMBL" id="PIK90454.1"/>
    </source>
</evidence>
<dbReference type="Proteomes" id="UP000229713">
    <property type="component" value="Unassembled WGS sequence"/>
</dbReference>
<comment type="caution">
    <text evidence="6">The sequence shown here is derived from an EMBL/GenBank/DDBJ whole genome shotgun (WGS) entry which is preliminary data.</text>
</comment>
<dbReference type="PANTHER" id="PTHR30118:SF10">
    <property type="entry name" value="LYSR FAMILY TRANSCRIPTIONAL REGULATOR"/>
    <property type="match status" value="1"/>
</dbReference>
<evidence type="ECO:0000256" key="4">
    <source>
        <dbReference type="ARBA" id="ARBA00023163"/>
    </source>
</evidence>
<keyword evidence="3" id="KW-0238">DNA-binding</keyword>
<gene>
    <name evidence="6" type="ORF">CFY86_06720</name>
</gene>
<accession>A0A855F207</accession>
<dbReference type="InterPro" id="IPR005119">
    <property type="entry name" value="LysR_subst-bd"/>
</dbReference>
<dbReference type="RefSeq" id="WP_064359732.1">
    <property type="nucleotide sequence ID" value="NZ_JADCTF010000002.1"/>
</dbReference>
<dbReference type="AlphaFoldDB" id="A0A855F207"/>
<keyword evidence="2" id="KW-0805">Transcription regulation</keyword>
<evidence type="ECO:0000256" key="2">
    <source>
        <dbReference type="ARBA" id="ARBA00023015"/>
    </source>
</evidence>
<evidence type="ECO:0000259" key="5">
    <source>
        <dbReference type="PROSITE" id="PS50931"/>
    </source>
</evidence>
<dbReference type="PROSITE" id="PS50931">
    <property type="entry name" value="HTH_LYSR"/>
    <property type="match status" value="1"/>
</dbReference>
<dbReference type="EMBL" id="NKYI01000011">
    <property type="protein sequence ID" value="PIK90454.1"/>
    <property type="molecule type" value="Genomic_DNA"/>
</dbReference>
<proteinExistence type="inferred from homology"/>
<keyword evidence="4" id="KW-0804">Transcription</keyword>
<evidence type="ECO:0000256" key="1">
    <source>
        <dbReference type="ARBA" id="ARBA00009437"/>
    </source>
</evidence>
<reference evidence="6 7" key="1">
    <citation type="submission" date="2017-07" db="EMBL/GenBank/DDBJ databases">
        <title>Raoultella ornithinolytica strain HH3 draft genome.</title>
        <authorList>
            <person name="Duceppe M.-O."/>
            <person name="Huang H."/>
            <person name="Phipps-Todd B."/>
        </authorList>
    </citation>
    <scope>NUCLEOTIDE SEQUENCE [LARGE SCALE GENOMIC DNA]</scope>
    <source>
        <strain evidence="6 7">HH3</strain>
    </source>
</reference>
<dbReference type="InterPro" id="IPR036390">
    <property type="entry name" value="WH_DNA-bd_sf"/>
</dbReference>
<protein>
    <submittedName>
        <fullName evidence="6">LysR family transcriptional regulator</fullName>
    </submittedName>
</protein>
<dbReference type="PANTHER" id="PTHR30118">
    <property type="entry name" value="HTH-TYPE TRANSCRIPTIONAL REGULATOR LEUO-RELATED"/>
    <property type="match status" value="1"/>
</dbReference>
<dbReference type="Pfam" id="PF03466">
    <property type="entry name" value="LysR_substrate"/>
    <property type="match status" value="1"/>
</dbReference>
<dbReference type="Gene3D" id="1.10.10.10">
    <property type="entry name" value="Winged helix-like DNA-binding domain superfamily/Winged helix DNA-binding domain"/>
    <property type="match status" value="1"/>
</dbReference>
<dbReference type="GO" id="GO:0003700">
    <property type="term" value="F:DNA-binding transcription factor activity"/>
    <property type="evidence" value="ECO:0007669"/>
    <property type="project" value="InterPro"/>
</dbReference>
<dbReference type="SUPFAM" id="SSF46785">
    <property type="entry name" value="Winged helix' DNA-binding domain"/>
    <property type="match status" value="1"/>
</dbReference>
<dbReference type="NCBIfam" id="NF008554">
    <property type="entry name" value="PRK11482.1"/>
    <property type="match status" value="1"/>
</dbReference>
<dbReference type="GO" id="GO:0003677">
    <property type="term" value="F:DNA binding"/>
    <property type="evidence" value="ECO:0007669"/>
    <property type="project" value="UniProtKB-KW"/>
</dbReference>
<feature type="domain" description="HTH lysR-type" evidence="5">
    <location>
        <begin position="29"/>
        <end position="86"/>
    </location>
</feature>
<sequence length="319" mass="36091">MENNTPSSESPAPQEPHHDRQVLRILRNVDLNLLTIFEAVYVHKGIVNAAKVLNITPSAISQSLNKLRAVFPDPLFIRKGQGVRPTAYATHLHQYISQGMESFLSALDLACGAAQPRALTIATSPLIGALVIPTIAHALKPRFPQIRLHNIAITDASSQLNQRQVDLVIDNDTYSSQTIAYHLLFEERLVMYCREGHPALQRPLTEENLRQYEFALKLSPGQRYPAIYRQRQERQGERRCGFSSDNLFAQAALISQSDMLGLMPERMFSLLAQTWSLARLDYAQLPEERIEIALHYNRQSAQEPLLNQVIEVVCQSFKQ</sequence>